<name>A0A8J4EBX8_9ACTN</name>
<accession>A0A8J4EBX8</accession>
<sequence length="156" mass="16386">MRLLREGTADRAVVVFGVDADPGPELTWARGVTLYAGSDDDLDHPGPLGVAGQGAAGLAALGFAAAFPDRVDRLVVVGAPIPVSGELPAVTAKTLLLYGARDPATGSGHGRWWQQRLPDARLEMNPRGGADLLVPMWKRILSHLAPGVRRASPPSR</sequence>
<protein>
    <recommendedName>
        <fullName evidence="3">Alpha/beta hydrolase</fullName>
    </recommendedName>
</protein>
<dbReference type="AlphaFoldDB" id="A0A8J4EBX8"/>
<evidence type="ECO:0008006" key="3">
    <source>
        <dbReference type="Google" id="ProtNLM"/>
    </source>
</evidence>
<dbReference type="InterPro" id="IPR029058">
    <property type="entry name" value="AB_hydrolase_fold"/>
</dbReference>
<organism evidence="1 2">
    <name type="scientific">Virgisporangium ochraceum</name>
    <dbReference type="NCBI Taxonomy" id="65505"/>
    <lineage>
        <taxon>Bacteria</taxon>
        <taxon>Bacillati</taxon>
        <taxon>Actinomycetota</taxon>
        <taxon>Actinomycetes</taxon>
        <taxon>Micromonosporales</taxon>
        <taxon>Micromonosporaceae</taxon>
        <taxon>Virgisporangium</taxon>
    </lineage>
</organism>
<dbReference type="RefSeq" id="WP_203928878.1">
    <property type="nucleotide sequence ID" value="NZ_BOPH01000053.1"/>
</dbReference>
<dbReference type="EMBL" id="BOPH01000053">
    <property type="protein sequence ID" value="GIJ68938.1"/>
    <property type="molecule type" value="Genomic_DNA"/>
</dbReference>
<dbReference type="SUPFAM" id="SSF53474">
    <property type="entry name" value="alpha/beta-Hydrolases"/>
    <property type="match status" value="1"/>
</dbReference>
<dbReference type="Gene3D" id="3.40.50.1820">
    <property type="entry name" value="alpha/beta hydrolase"/>
    <property type="match status" value="1"/>
</dbReference>
<evidence type="ECO:0000313" key="2">
    <source>
        <dbReference type="Proteomes" id="UP000635606"/>
    </source>
</evidence>
<gene>
    <name evidence="1" type="ORF">Voc01_038550</name>
</gene>
<comment type="caution">
    <text evidence="1">The sequence shown here is derived from an EMBL/GenBank/DDBJ whole genome shotgun (WGS) entry which is preliminary data.</text>
</comment>
<reference evidence="1" key="1">
    <citation type="submission" date="2021-01" db="EMBL/GenBank/DDBJ databases">
        <title>Whole genome shotgun sequence of Virgisporangium ochraceum NBRC 16418.</title>
        <authorList>
            <person name="Komaki H."/>
            <person name="Tamura T."/>
        </authorList>
    </citation>
    <scope>NUCLEOTIDE SEQUENCE</scope>
    <source>
        <strain evidence="1">NBRC 16418</strain>
    </source>
</reference>
<dbReference type="Proteomes" id="UP000635606">
    <property type="component" value="Unassembled WGS sequence"/>
</dbReference>
<keyword evidence="2" id="KW-1185">Reference proteome</keyword>
<evidence type="ECO:0000313" key="1">
    <source>
        <dbReference type="EMBL" id="GIJ68938.1"/>
    </source>
</evidence>
<proteinExistence type="predicted"/>